<sequence>MGSQCLENGAMQVPDKNRHQKSRSNRVHGELRSCTINPRIQDTILAFDLISWIDLWLKVMVWNGRLFY</sequence>
<feature type="region of interest" description="Disordered" evidence="1">
    <location>
        <begin position="1"/>
        <end position="29"/>
    </location>
</feature>
<organism evidence="2 3">
    <name type="scientific">Hibiscus sabdariffa</name>
    <name type="common">roselle</name>
    <dbReference type="NCBI Taxonomy" id="183260"/>
    <lineage>
        <taxon>Eukaryota</taxon>
        <taxon>Viridiplantae</taxon>
        <taxon>Streptophyta</taxon>
        <taxon>Embryophyta</taxon>
        <taxon>Tracheophyta</taxon>
        <taxon>Spermatophyta</taxon>
        <taxon>Magnoliopsida</taxon>
        <taxon>eudicotyledons</taxon>
        <taxon>Gunneridae</taxon>
        <taxon>Pentapetalae</taxon>
        <taxon>rosids</taxon>
        <taxon>malvids</taxon>
        <taxon>Malvales</taxon>
        <taxon>Malvaceae</taxon>
        <taxon>Malvoideae</taxon>
        <taxon>Hibiscus</taxon>
    </lineage>
</organism>
<evidence type="ECO:0000256" key="1">
    <source>
        <dbReference type="SAM" id="MobiDB-lite"/>
    </source>
</evidence>
<gene>
    <name evidence="2" type="ORF">V6N12_028472</name>
</gene>
<reference evidence="2 3" key="1">
    <citation type="journal article" date="2024" name="G3 (Bethesda)">
        <title>Genome assembly of Hibiscus sabdariffa L. provides insights into metabolisms of medicinal natural products.</title>
        <authorList>
            <person name="Kim T."/>
        </authorList>
    </citation>
    <scope>NUCLEOTIDE SEQUENCE [LARGE SCALE GENOMIC DNA]</scope>
    <source>
        <strain evidence="2">TK-2024</strain>
        <tissue evidence="2">Old leaves</tissue>
    </source>
</reference>
<comment type="caution">
    <text evidence="2">The sequence shown here is derived from an EMBL/GenBank/DDBJ whole genome shotgun (WGS) entry which is preliminary data.</text>
</comment>
<accession>A0ABR2F5X8</accession>
<dbReference type="EMBL" id="JBBPBM010000008">
    <property type="protein sequence ID" value="KAK8572418.1"/>
    <property type="molecule type" value="Genomic_DNA"/>
</dbReference>
<evidence type="ECO:0000313" key="3">
    <source>
        <dbReference type="Proteomes" id="UP001472677"/>
    </source>
</evidence>
<protein>
    <submittedName>
        <fullName evidence="2">Uncharacterized protein</fullName>
    </submittedName>
</protein>
<name>A0ABR2F5X8_9ROSI</name>
<dbReference type="Proteomes" id="UP001472677">
    <property type="component" value="Unassembled WGS sequence"/>
</dbReference>
<proteinExistence type="predicted"/>
<evidence type="ECO:0000313" key="2">
    <source>
        <dbReference type="EMBL" id="KAK8572418.1"/>
    </source>
</evidence>
<keyword evidence="3" id="KW-1185">Reference proteome</keyword>